<dbReference type="InParanoid" id="A0A0H2RF47"/>
<evidence type="ECO:0000256" key="1">
    <source>
        <dbReference type="SAM" id="Coils"/>
    </source>
</evidence>
<dbReference type="Proteomes" id="UP000053477">
    <property type="component" value="Unassembled WGS sequence"/>
</dbReference>
<proteinExistence type="predicted"/>
<keyword evidence="3" id="KW-1185">Reference proteome</keyword>
<dbReference type="EMBL" id="KQ086033">
    <property type="protein sequence ID" value="KLO10207.1"/>
    <property type="molecule type" value="Genomic_DNA"/>
</dbReference>
<gene>
    <name evidence="2" type="ORF">SCHPADRAFT_530057</name>
</gene>
<accession>A0A0H2RF47</accession>
<reference evidence="2 3" key="1">
    <citation type="submission" date="2015-04" db="EMBL/GenBank/DDBJ databases">
        <title>Complete genome sequence of Schizopora paradoxa KUC8140, a cosmopolitan wood degrader in East Asia.</title>
        <authorList>
            <consortium name="DOE Joint Genome Institute"/>
            <person name="Min B."/>
            <person name="Park H."/>
            <person name="Jang Y."/>
            <person name="Kim J.-J."/>
            <person name="Kim K.H."/>
            <person name="Pangilinan J."/>
            <person name="Lipzen A."/>
            <person name="Riley R."/>
            <person name="Grigoriev I.V."/>
            <person name="Spatafora J.W."/>
            <person name="Choi I.-G."/>
        </authorList>
    </citation>
    <scope>NUCLEOTIDE SEQUENCE [LARGE SCALE GENOMIC DNA]</scope>
    <source>
        <strain evidence="2 3">KUC8140</strain>
    </source>
</reference>
<evidence type="ECO:0000313" key="3">
    <source>
        <dbReference type="Proteomes" id="UP000053477"/>
    </source>
</evidence>
<evidence type="ECO:0000313" key="2">
    <source>
        <dbReference type="EMBL" id="KLO10207.1"/>
    </source>
</evidence>
<feature type="coiled-coil region" evidence="1">
    <location>
        <begin position="46"/>
        <end position="76"/>
    </location>
</feature>
<dbReference type="AlphaFoldDB" id="A0A0H2RF47"/>
<protein>
    <submittedName>
        <fullName evidence="2">Uncharacterized protein</fullName>
    </submittedName>
</protein>
<name>A0A0H2RF47_9AGAM</name>
<dbReference type="OrthoDB" id="2269034at2759"/>
<keyword evidence="1" id="KW-0175">Coiled coil</keyword>
<organism evidence="2 3">
    <name type="scientific">Schizopora paradoxa</name>
    <dbReference type="NCBI Taxonomy" id="27342"/>
    <lineage>
        <taxon>Eukaryota</taxon>
        <taxon>Fungi</taxon>
        <taxon>Dikarya</taxon>
        <taxon>Basidiomycota</taxon>
        <taxon>Agaricomycotina</taxon>
        <taxon>Agaricomycetes</taxon>
        <taxon>Hymenochaetales</taxon>
        <taxon>Schizoporaceae</taxon>
        <taxon>Schizopora</taxon>
    </lineage>
</organism>
<sequence length="512" mass="57687">MQTTTNSARQAIAAALDCFSDENKLVGDFPWSQDWVARLVDDKSDFDELKKNLQNIEAVEEQLQQMLTSVSDASRMLREKFITRANRGGFRNLPDEILAMILEEALGDSKYQWNTNYYANNYCLVSRQFRRVALSVPSFWSRIASPPSGVSKAMLFASRTVTPTISLSINGVSPNIIDTRATELVRVVGMYKFVVSVSARIQRLSLQFFEEDRSHLAQTFKLRAHLPMPSLTELKITCSNVILGRIIRSICLNWDMPSLQKLTIKDVLPDLPTSVLLQIRTLSLEVNRGTAPAMFHAEGGWLTQEFVKFLLSFPSVEHLRVAVQLYDGYEQTQADEDPVMESVRTLDLGLQNTEAASAANILRIINFPAVDSFRVELGMKSLEVLEGVLDNVYFRAPPTSITNVTVAVVRELEDDDSTSPVYTIGKWCEQFGDVKSLRLESKKDDAHGLFAFTNPFDVLDIVDERGSIMNGKAVEEIPSQWSRGPRKVIYHLEDTAKHVDEYTSNTDSVFDF</sequence>